<feature type="compositionally biased region" description="Basic residues" evidence="1">
    <location>
        <begin position="8"/>
        <end position="32"/>
    </location>
</feature>
<proteinExistence type="predicted"/>
<evidence type="ECO:0000256" key="1">
    <source>
        <dbReference type="SAM" id="MobiDB-lite"/>
    </source>
</evidence>
<dbReference type="AlphaFoldDB" id="A0A6A6IGM4"/>
<dbReference type="RefSeq" id="XP_033684749.1">
    <property type="nucleotide sequence ID" value="XM_033826754.1"/>
</dbReference>
<gene>
    <name evidence="2" type="ORF">BU26DRAFT_504188</name>
</gene>
<name>A0A6A6IGM4_9PLEO</name>
<sequence>MLGSTARRGSRPRKSRVSKTSTSKHPRPRQRPRAPEDADDAPSSLRSEVVEPSAQPASTPPRRSQRLRALDGTGVAGVARPRNGTPRTRSQRSKTVSLQAAGSTKP</sequence>
<protein>
    <submittedName>
        <fullName evidence="2">Uncharacterized protein</fullName>
    </submittedName>
</protein>
<evidence type="ECO:0000313" key="3">
    <source>
        <dbReference type="Proteomes" id="UP000800094"/>
    </source>
</evidence>
<dbReference type="GeneID" id="54580084"/>
<accession>A0A6A6IGM4</accession>
<organism evidence="2 3">
    <name type="scientific">Trematosphaeria pertusa</name>
    <dbReference type="NCBI Taxonomy" id="390896"/>
    <lineage>
        <taxon>Eukaryota</taxon>
        <taxon>Fungi</taxon>
        <taxon>Dikarya</taxon>
        <taxon>Ascomycota</taxon>
        <taxon>Pezizomycotina</taxon>
        <taxon>Dothideomycetes</taxon>
        <taxon>Pleosporomycetidae</taxon>
        <taxon>Pleosporales</taxon>
        <taxon>Massarineae</taxon>
        <taxon>Trematosphaeriaceae</taxon>
        <taxon>Trematosphaeria</taxon>
    </lineage>
</organism>
<dbReference type="Proteomes" id="UP000800094">
    <property type="component" value="Unassembled WGS sequence"/>
</dbReference>
<dbReference type="EMBL" id="ML987194">
    <property type="protein sequence ID" value="KAF2249745.1"/>
    <property type="molecule type" value="Genomic_DNA"/>
</dbReference>
<reference evidence="2" key="1">
    <citation type="journal article" date="2020" name="Stud. Mycol.">
        <title>101 Dothideomycetes genomes: a test case for predicting lifestyles and emergence of pathogens.</title>
        <authorList>
            <person name="Haridas S."/>
            <person name="Albert R."/>
            <person name="Binder M."/>
            <person name="Bloem J."/>
            <person name="Labutti K."/>
            <person name="Salamov A."/>
            <person name="Andreopoulos B."/>
            <person name="Baker S."/>
            <person name="Barry K."/>
            <person name="Bills G."/>
            <person name="Bluhm B."/>
            <person name="Cannon C."/>
            <person name="Castanera R."/>
            <person name="Culley D."/>
            <person name="Daum C."/>
            <person name="Ezra D."/>
            <person name="Gonzalez J."/>
            <person name="Henrissat B."/>
            <person name="Kuo A."/>
            <person name="Liang C."/>
            <person name="Lipzen A."/>
            <person name="Lutzoni F."/>
            <person name="Magnuson J."/>
            <person name="Mondo S."/>
            <person name="Nolan M."/>
            <person name="Ohm R."/>
            <person name="Pangilinan J."/>
            <person name="Park H.-J."/>
            <person name="Ramirez L."/>
            <person name="Alfaro M."/>
            <person name="Sun H."/>
            <person name="Tritt A."/>
            <person name="Yoshinaga Y."/>
            <person name="Zwiers L.-H."/>
            <person name="Turgeon B."/>
            <person name="Goodwin S."/>
            <person name="Spatafora J."/>
            <person name="Crous P."/>
            <person name="Grigoriev I."/>
        </authorList>
    </citation>
    <scope>NUCLEOTIDE SEQUENCE</scope>
    <source>
        <strain evidence="2">CBS 122368</strain>
    </source>
</reference>
<feature type="compositionally biased region" description="Polar residues" evidence="1">
    <location>
        <begin position="85"/>
        <end position="106"/>
    </location>
</feature>
<keyword evidence="3" id="KW-1185">Reference proteome</keyword>
<feature type="region of interest" description="Disordered" evidence="1">
    <location>
        <begin position="1"/>
        <end position="106"/>
    </location>
</feature>
<evidence type="ECO:0000313" key="2">
    <source>
        <dbReference type="EMBL" id="KAF2249745.1"/>
    </source>
</evidence>